<dbReference type="HOGENOM" id="CLU_1771098_0_0_1"/>
<dbReference type="Gramene" id="ORUFI01G31750.1">
    <property type="protein sequence ID" value="ORUFI01G31750.1"/>
    <property type="gene ID" value="ORUFI01G31750"/>
</dbReference>
<keyword evidence="3" id="KW-1185">Reference proteome</keyword>
<sequence>MGFSELVQGGGGAACEKTTPVTTGEEEEDYCGNGGVSSFRICWSSLVPVGVLNKRRVCGDWRRSDRTGATWIKPGLGADGTDRARALPVRPPQRTERFSPSTGSVYNLFFLFSDSIYLYFLLDLDFSRSFCSDFFFHMIGFWIGNLG</sequence>
<reference evidence="3" key="1">
    <citation type="submission" date="2013-06" db="EMBL/GenBank/DDBJ databases">
        <authorList>
            <person name="Zhao Q."/>
        </authorList>
    </citation>
    <scope>NUCLEOTIDE SEQUENCE</scope>
    <source>
        <strain evidence="3">cv. W1943</strain>
    </source>
</reference>
<reference evidence="2" key="2">
    <citation type="submission" date="2015-06" db="UniProtKB">
        <authorList>
            <consortium name="EnsemblPlants"/>
        </authorList>
    </citation>
    <scope>IDENTIFICATION</scope>
</reference>
<organism evidence="2 3">
    <name type="scientific">Oryza rufipogon</name>
    <name type="common">Brownbeard rice</name>
    <name type="synonym">Asian wild rice</name>
    <dbReference type="NCBI Taxonomy" id="4529"/>
    <lineage>
        <taxon>Eukaryota</taxon>
        <taxon>Viridiplantae</taxon>
        <taxon>Streptophyta</taxon>
        <taxon>Embryophyta</taxon>
        <taxon>Tracheophyta</taxon>
        <taxon>Spermatophyta</taxon>
        <taxon>Magnoliopsida</taxon>
        <taxon>Liliopsida</taxon>
        <taxon>Poales</taxon>
        <taxon>Poaceae</taxon>
        <taxon>BOP clade</taxon>
        <taxon>Oryzoideae</taxon>
        <taxon>Oryzeae</taxon>
        <taxon>Oryzinae</taxon>
        <taxon>Oryza</taxon>
    </lineage>
</organism>
<proteinExistence type="predicted"/>
<evidence type="ECO:0000256" key="1">
    <source>
        <dbReference type="SAM" id="MobiDB-lite"/>
    </source>
</evidence>
<accession>A0A0E0N1L0</accession>
<name>A0A0E0N1L0_ORYRU</name>
<dbReference type="EnsemblPlants" id="ORUFI01G31750.1">
    <property type="protein sequence ID" value="ORUFI01G31750.1"/>
    <property type="gene ID" value="ORUFI01G31750"/>
</dbReference>
<evidence type="ECO:0000313" key="2">
    <source>
        <dbReference type="EnsemblPlants" id="ORUFI01G31750.1"/>
    </source>
</evidence>
<protein>
    <submittedName>
        <fullName evidence="2">Uncharacterized protein</fullName>
    </submittedName>
</protein>
<feature type="region of interest" description="Disordered" evidence="1">
    <location>
        <begin position="1"/>
        <end position="26"/>
    </location>
</feature>
<evidence type="ECO:0000313" key="3">
    <source>
        <dbReference type="Proteomes" id="UP000008022"/>
    </source>
</evidence>
<dbReference type="AlphaFoldDB" id="A0A0E0N1L0"/>
<dbReference type="Proteomes" id="UP000008022">
    <property type="component" value="Unassembled WGS sequence"/>
</dbReference>